<gene>
    <name evidence="1" type="ORF">WN51_04230</name>
</gene>
<protein>
    <submittedName>
        <fullName evidence="1">Uncharacterized protein</fullName>
    </submittedName>
</protein>
<keyword evidence="2" id="KW-1185">Reference proteome</keyword>
<evidence type="ECO:0000313" key="2">
    <source>
        <dbReference type="Proteomes" id="UP000053105"/>
    </source>
</evidence>
<reference evidence="1 2" key="1">
    <citation type="submission" date="2015-07" db="EMBL/GenBank/DDBJ databases">
        <title>The genome of Melipona quadrifasciata.</title>
        <authorList>
            <person name="Pan H."/>
            <person name="Kapheim K."/>
        </authorList>
    </citation>
    <scope>NUCLEOTIDE SEQUENCE [LARGE SCALE GENOMIC DNA]</scope>
    <source>
        <strain evidence="1">0111107301</strain>
        <tissue evidence="1">Whole body</tissue>
    </source>
</reference>
<dbReference type="AlphaFoldDB" id="A0A0M8ZUG6"/>
<proteinExistence type="predicted"/>
<dbReference type="Proteomes" id="UP000053105">
    <property type="component" value="Unassembled WGS sequence"/>
</dbReference>
<accession>A0A0M8ZUG6</accession>
<name>A0A0M8ZUG6_9HYME</name>
<sequence>MTWALPTWVSEDVQRACNGMKKTGKKRKEKLSAREASKRVLEGPLWRGYPCQRERT</sequence>
<evidence type="ECO:0000313" key="1">
    <source>
        <dbReference type="EMBL" id="KOX71207.1"/>
    </source>
</evidence>
<organism evidence="1 2">
    <name type="scientific">Melipona quadrifasciata</name>
    <dbReference type="NCBI Taxonomy" id="166423"/>
    <lineage>
        <taxon>Eukaryota</taxon>
        <taxon>Metazoa</taxon>
        <taxon>Ecdysozoa</taxon>
        <taxon>Arthropoda</taxon>
        <taxon>Hexapoda</taxon>
        <taxon>Insecta</taxon>
        <taxon>Pterygota</taxon>
        <taxon>Neoptera</taxon>
        <taxon>Endopterygota</taxon>
        <taxon>Hymenoptera</taxon>
        <taxon>Apocrita</taxon>
        <taxon>Aculeata</taxon>
        <taxon>Apoidea</taxon>
        <taxon>Anthophila</taxon>
        <taxon>Apidae</taxon>
        <taxon>Melipona</taxon>
    </lineage>
</organism>
<dbReference type="EMBL" id="KQ435845">
    <property type="protein sequence ID" value="KOX71207.1"/>
    <property type="molecule type" value="Genomic_DNA"/>
</dbReference>